<dbReference type="Proteomes" id="UP000887540">
    <property type="component" value="Unplaced"/>
</dbReference>
<evidence type="ECO:0000313" key="2">
    <source>
        <dbReference type="Proteomes" id="UP000887540"/>
    </source>
</evidence>
<keyword evidence="1" id="KW-0472">Membrane</keyword>
<keyword evidence="1" id="KW-0812">Transmembrane</keyword>
<evidence type="ECO:0000256" key="1">
    <source>
        <dbReference type="SAM" id="Phobius"/>
    </source>
</evidence>
<feature type="transmembrane region" description="Helical" evidence="1">
    <location>
        <begin position="54"/>
        <end position="77"/>
    </location>
</feature>
<sequence>MRRKTLQLQKQLSIALVIQASCPLFVTFIPLCYVFILFIFHIRRPGIALPVLMSVPWISALSPLSSILLVGPYRVALTRFIKKKTFKTSEDILLESAFSGVSISG</sequence>
<dbReference type="Pfam" id="PF10318">
    <property type="entry name" value="7TM_GPCR_Srh"/>
    <property type="match status" value="1"/>
</dbReference>
<dbReference type="AlphaFoldDB" id="A0A914EH49"/>
<organism evidence="2 3">
    <name type="scientific">Acrobeloides nanus</name>
    <dbReference type="NCBI Taxonomy" id="290746"/>
    <lineage>
        <taxon>Eukaryota</taxon>
        <taxon>Metazoa</taxon>
        <taxon>Ecdysozoa</taxon>
        <taxon>Nematoda</taxon>
        <taxon>Chromadorea</taxon>
        <taxon>Rhabditida</taxon>
        <taxon>Tylenchina</taxon>
        <taxon>Cephalobomorpha</taxon>
        <taxon>Cephaloboidea</taxon>
        <taxon>Cephalobidae</taxon>
        <taxon>Acrobeloides</taxon>
    </lineage>
</organism>
<keyword evidence="2" id="KW-1185">Reference proteome</keyword>
<accession>A0A914EH49</accession>
<dbReference type="WBParaSite" id="ACRNAN_scaffold8066.g11825.t1">
    <property type="protein sequence ID" value="ACRNAN_scaffold8066.g11825.t1"/>
    <property type="gene ID" value="ACRNAN_scaffold8066.g11825"/>
</dbReference>
<reference evidence="3" key="1">
    <citation type="submission" date="2022-11" db="UniProtKB">
        <authorList>
            <consortium name="WormBaseParasite"/>
        </authorList>
    </citation>
    <scope>IDENTIFICATION</scope>
</reference>
<proteinExistence type="predicted"/>
<feature type="transmembrane region" description="Helical" evidence="1">
    <location>
        <begin position="12"/>
        <end position="42"/>
    </location>
</feature>
<keyword evidence="1" id="KW-1133">Transmembrane helix</keyword>
<dbReference type="PANTHER" id="PTHR22943">
    <property type="entry name" value="7-TRANSMEMBRANE DOMAIN RECEPTOR C.ELEGANS"/>
    <property type="match status" value="1"/>
</dbReference>
<dbReference type="InterPro" id="IPR019422">
    <property type="entry name" value="7TM_GPCR_serpentine_rcpt_Srh"/>
</dbReference>
<evidence type="ECO:0000313" key="3">
    <source>
        <dbReference type="WBParaSite" id="ACRNAN_scaffold8066.g11825.t1"/>
    </source>
</evidence>
<dbReference type="PANTHER" id="PTHR22943:SF248">
    <property type="entry name" value="SEVEN TM RECEPTOR"/>
    <property type="match status" value="1"/>
</dbReference>
<protein>
    <submittedName>
        <fullName evidence="3">G protein-coupled receptor</fullName>
    </submittedName>
</protein>
<name>A0A914EH49_9BILA</name>